<comment type="catalytic activity">
    <reaction evidence="4">
        <text>cis-stilbene oxide + H2O = (1R,2R)-hydrobenzoin</text>
        <dbReference type="Rhea" id="RHEA:23900"/>
        <dbReference type="ChEBI" id="CHEBI:15377"/>
        <dbReference type="ChEBI" id="CHEBI:50004"/>
        <dbReference type="ChEBI" id="CHEBI:50014"/>
        <dbReference type="EC" id="3.3.2.9"/>
    </reaction>
</comment>
<dbReference type="InterPro" id="IPR029058">
    <property type="entry name" value="AB_hydrolase_fold"/>
</dbReference>
<comment type="catalytic activity">
    <reaction evidence="4">
        <text>1-(4-methoxyphenyl)-N-methyl-N-[(3-methyloxetan-3-yl)methyl]methanamine + H2O = 2-{[(4-methoxybenzyl)(methyl)amino]methyl}-2-methylpropane-1,3-diol</text>
        <dbReference type="Rhea" id="RHEA:55764"/>
        <dbReference type="ChEBI" id="CHEBI:15377"/>
        <dbReference type="ChEBI" id="CHEBI:139161"/>
        <dbReference type="ChEBI" id="CHEBI:139164"/>
        <dbReference type="EC" id="3.3.2.9"/>
    </reaction>
</comment>
<name>A0A183U1M3_TOXCA</name>
<keyword evidence="4" id="KW-0472">Membrane</keyword>
<dbReference type="GO" id="GO:0033961">
    <property type="term" value="F:cis-stilbene-oxide hydrolase activity"/>
    <property type="evidence" value="ECO:0007669"/>
    <property type="project" value="UniProtKB-UniRule"/>
</dbReference>
<dbReference type="SUPFAM" id="SSF53474">
    <property type="entry name" value="alpha/beta-Hydrolases"/>
    <property type="match status" value="1"/>
</dbReference>
<gene>
    <name evidence="6" type="ORF">TCNE_LOCUS2393</name>
</gene>
<dbReference type="InterPro" id="IPR010497">
    <property type="entry name" value="Epoxide_hydro_N"/>
</dbReference>
<keyword evidence="2 4" id="KW-0058">Aromatic hydrocarbons catabolism</keyword>
<dbReference type="EC" id="3.3.2.9" evidence="4"/>
<dbReference type="InterPro" id="IPR016292">
    <property type="entry name" value="Epoxide_hydrolase"/>
</dbReference>
<dbReference type="AlphaFoldDB" id="A0A183U1M3"/>
<evidence type="ECO:0000313" key="7">
    <source>
        <dbReference type="Proteomes" id="UP000050794"/>
    </source>
</evidence>
<keyword evidence="4" id="KW-0256">Endoplasmic reticulum</keyword>
<dbReference type="PANTHER" id="PTHR21661:SF16">
    <property type="entry name" value="EPOXIDE HYDROLASE"/>
    <property type="match status" value="1"/>
</dbReference>
<evidence type="ECO:0000256" key="2">
    <source>
        <dbReference type="ARBA" id="ARBA00022797"/>
    </source>
</evidence>
<dbReference type="WBParaSite" id="TCNE_0000239301-mRNA-1">
    <property type="protein sequence ID" value="TCNE_0000239301-mRNA-1"/>
    <property type="gene ID" value="TCNE_0000239301"/>
</dbReference>
<dbReference type="EMBL" id="UYWY01002363">
    <property type="protein sequence ID" value="VDM27995.1"/>
    <property type="molecule type" value="Genomic_DNA"/>
</dbReference>
<evidence type="ECO:0000256" key="1">
    <source>
        <dbReference type="ARBA" id="ARBA00010088"/>
    </source>
</evidence>
<evidence type="ECO:0000256" key="4">
    <source>
        <dbReference type="PIRNR" id="PIRNR001112"/>
    </source>
</evidence>
<sequence length="422" mass="48104">DDFFGSCNTHADDETISEFSINIDQSAIDNFKEVINRSRSQIVPDLEYSSDVQFGFSTAYLKNVSDIMLKFDWKQHQYFLNTFPQHRTEIEGLRIHFIRAAYPQTYKRIFPLLLIHSWPSTFWEFYKVIPILINPNRFGFDFGETTRFAFEVVVPSLPGFAFSDKPSKPGLGVVEAARIMAKLMKRIGFTKYFVHGHGQLGCAIADTIALSYADSVQGLHVGNPSMMNFLSSQFIIKRNLHELFTALFTFDLRPHIFNAYASNKDYLLNDFHLTALSKSLGISLLDSALGMTAFVLDRWALATDVDYALNGATQLHKFFTVDDFLTNVFICWLTKTLPYGSRLLINSVNQTHSQMFRASVVVATSVMIGSNSPRKASKSLLQYRYHNITRYVAFKGNGEFIALQSPNYFAEDIFSFVEQIVR</sequence>
<keyword evidence="7" id="KW-1185">Reference proteome</keyword>
<evidence type="ECO:0000313" key="6">
    <source>
        <dbReference type="EMBL" id="VDM27995.1"/>
    </source>
</evidence>
<reference evidence="8" key="1">
    <citation type="submission" date="2016-06" db="UniProtKB">
        <authorList>
            <consortium name="WormBaseParasite"/>
        </authorList>
    </citation>
    <scope>IDENTIFICATION</scope>
</reference>
<dbReference type="PANTHER" id="PTHR21661">
    <property type="entry name" value="EPOXIDE HYDROLASE 1-RELATED"/>
    <property type="match status" value="1"/>
</dbReference>
<dbReference type="Proteomes" id="UP000050794">
    <property type="component" value="Unassembled WGS sequence"/>
</dbReference>
<dbReference type="Gene3D" id="3.40.50.1820">
    <property type="entry name" value="alpha/beta hydrolase"/>
    <property type="match status" value="1"/>
</dbReference>
<evidence type="ECO:0000259" key="5">
    <source>
        <dbReference type="Pfam" id="PF06441"/>
    </source>
</evidence>
<dbReference type="PIRSF" id="PIRSF001112">
    <property type="entry name" value="Epoxide_hydrolase"/>
    <property type="match status" value="1"/>
</dbReference>
<proteinExistence type="inferred from homology"/>
<organism evidence="7 8">
    <name type="scientific">Toxocara canis</name>
    <name type="common">Canine roundworm</name>
    <dbReference type="NCBI Taxonomy" id="6265"/>
    <lineage>
        <taxon>Eukaryota</taxon>
        <taxon>Metazoa</taxon>
        <taxon>Ecdysozoa</taxon>
        <taxon>Nematoda</taxon>
        <taxon>Chromadorea</taxon>
        <taxon>Rhabditida</taxon>
        <taxon>Spirurina</taxon>
        <taxon>Ascaridomorpha</taxon>
        <taxon>Ascaridoidea</taxon>
        <taxon>Toxocaridae</taxon>
        <taxon>Toxocara</taxon>
    </lineage>
</organism>
<accession>A0A183U1M3</accession>
<protein>
    <recommendedName>
        <fullName evidence="4">Epoxide hydrolase</fullName>
        <ecNumber evidence="4">3.3.2.9</ecNumber>
    </recommendedName>
</protein>
<dbReference type="GO" id="GO:0097176">
    <property type="term" value="P:epoxide metabolic process"/>
    <property type="evidence" value="ECO:0007669"/>
    <property type="project" value="TreeGrafter"/>
</dbReference>
<keyword evidence="3 4" id="KW-0378">Hydrolase</keyword>
<feature type="domain" description="Epoxide hydrolase N-terminal" evidence="5">
    <location>
        <begin position="16"/>
        <end position="125"/>
    </location>
</feature>
<evidence type="ECO:0000313" key="8">
    <source>
        <dbReference type="WBParaSite" id="TCNE_0000239301-mRNA-1"/>
    </source>
</evidence>
<dbReference type="Pfam" id="PF06441">
    <property type="entry name" value="EHN"/>
    <property type="match status" value="1"/>
</dbReference>
<comment type="subcellular location">
    <subcellularLocation>
        <location evidence="4">Endoplasmic reticulum membrane</location>
    </subcellularLocation>
</comment>
<comment type="similarity">
    <text evidence="1 4">Belongs to the peptidase S33 family.</text>
</comment>
<reference evidence="6 7" key="2">
    <citation type="submission" date="2018-11" db="EMBL/GenBank/DDBJ databases">
        <authorList>
            <consortium name="Pathogen Informatics"/>
        </authorList>
    </citation>
    <scope>NUCLEOTIDE SEQUENCE [LARGE SCALE GENOMIC DNA]</scope>
</reference>
<dbReference type="GO" id="GO:0005789">
    <property type="term" value="C:endoplasmic reticulum membrane"/>
    <property type="evidence" value="ECO:0007669"/>
    <property type="project" value="UniProtKB-SubCell"/>
</dbReference>
<evidence type="ECO:0000256" key="3">
    <source>
        <dbReference type="ARBA" id="ARBA00022801"/>
    </source>
</evidence>